<dbReference type="EMBL" id="OGVC01000026">
    <property type="protein sequence ID" value="SPC39181.1"/>
    <property type="molecule type" value="Genomic_DNA"/>
</dbReference>
<evidence type="ECO:0000313" key="6">
    <source>
        <dbReference type="Proteomes" id="UP000238739"/>
    </source>
</evidence>
<dbReference type="GO" id="GO:0003700">
    <property type="term" value="F:DNA-binding transcription factor activity"/>
    <property type="evidence" value="ECO:0007669"/>
    <property type="project" value="InterPro"/>
</dbReference>
<dbReference type="PANTHER" id="PTHR43280">
    <property type="entry name" value="ARAC-FAMILY TRANSCRIPTIONAL REGULATOR"/>
    <property type="match status" value="1"/>
</dbReference>
<dbReference type="SUPFAM" id="SSF51182">
    <property type="entry name" value="RmlC-like cupins"/>
    <property type="match status" value="1"/>
</dbReference>
<dbReference type="PROSITE" id="PS01124">
    <property type="entry name" value="HTH_ARAC_FAMILY_2"/>
    <property type="match status" value="1"/>
</dbReference>
<evidence type="ECO:0000256" key="1">
    <source>
        <dbReference type="ARBA" id="ARBA00023015"/>
    </source>
</evidence>
<dbReference type="PROSITE" id="PS00041">
    <property type="entry name" value="HTH_ARAC_FAMILY_1"/>
    <property type="match status" value="1"/>
</dbReference>
<dbReference type="Proteomes" id="UP000238739">
    <property type="component" value="Unassembled WGS sequence"/>
</dbReference>
<dbReference type="SUPFAM" id="SSF46689">
    <property type="entry name" value="Homeodomain-like"/>
    <property type="match status" value="1"/>
</dbReference>
<dbReference type="InterPro" id="IPR018062">
    <property type="entry name" value="HTH_AraC-typ_CS"/>
</dbReference>
<evidence type="ECO:0000313" key="5">
    <source>
        <dbReference type="EMBL" id="SPC39181.1"/>
    </source>
</evidence>
<keyword evidence="6" id="KW-1185">Reference proteome</keyword>
<reference evidence="5" key="1">
    <citation type="submission" date="2018-01" db="EMBL/GenBank/DDBJ databases">
        <authorList>
            <person name="Chaillou S."/>
        </authorList>
    </citation>
    <scope>NUCLEOTIDE SEQUENCE [LARGE SCALE GENOMIC DNA]</scope>
    <source>
        <strain evidence="5">MFPC41A2801</strain>
    </source>
</reference>
<dbReference type="CDD" id="cd02208">
    <property type="entry name" value="cupin_RmlC-like"/>
    <property type="match status" value="1"/>
</dbReference>
<keyword evidence="2" id="KW-0238">DNA-binding</keyword>
<evidence type="ECO:0000256" key="3">
    <source>
        <dbReference type="ARBA" id="ARBA00023163"/>
    </source>
</evidence>
<dbReference type="InterPro" id="IPR009057">
    <property type="entry name" value="Homeodomain-like_sf"/>
</dbReference>
<dbReference type="Pfam" id="PF12833">
    <property type="entry name" value="HTH_18"/>
    <property type="match status" value="1"/>
</dbReference>
<dbReference type="PANTHER" id="PTHR43280:SF2">
    <property type="entry name" value="HTH-TYPE TRANSCRIPTIONAL REGULATOR EXSA"/>
    <property type="match status" value="1"/>
</dbReference>
<evidence type="ECO:0000259" key="4">
    <source>
        <dbReference type="PROSITE" id="PS01124"/>
    </source>
</evidence>
<feature type="domain" description="HTH araC/xylS-type" evidence="4">
    <location>
        <begin position="176"/>
        <end position="274"/>
    </location>
</feature>
<dbReference type="InterPro" id="IPR014710">
    <property type="entry name" value="RmlC-like_jellyroll"/>
</dbReference>
<dbReference type="RefSeq" id="WP_106483411.1">
    <property type="nucleotide sequence ID" value="NZ_LT984417.1"/>
</dbReference>
<evidence type="ECO:0000256" key="2">
    <source>
        <dbReference type="ARBA" id="ARBA00023125"/>
    </source>
</evidence>
<keyword evidence="1" id="KW-0805">Transcription regulation</keyword>
<proteinExistence type="predicted"/>
<accession>A0A2N9DWX8</accession>
<dbReference type="InterPro" id="IPR013096">
    <property type="entry name" value="Cupin_2"/>
</dbReference>
<keyword evidence="3" id="KW-0804">Transcription</keyword>
<dbReference type="Pfam" id="PF07883">
    <property type="entry name" value="Cupin_2"/>
    <property type="match status" value="1"/>
</dbReference>
<comment type="caution">
    <text evidence="5">The sequence shown here is derived from an EMBL/GenBank/DDBJ whole genome shotgun (WGS) entry which is preliminary data.</text>
</comment>
<dbReference type="InterPro" id="IPR018060">
    <property type="entry name" value="HTH_AraC"/>
</dbReference>
<gene>
    <name evidence="5" type="ORF">LFUMFP_320013</name>
</gene>
<dbReference type="GO" id="GO:0043565">
    <property type="term" value="F:sequence-specific DNA binding"/>
    <property type="evidence" value="ECO:0007669"/>
    <property type="project" value="InterPro"/>
</dbReference>
<dbReference type="AlphaFoldDB" id="A0A2N9DWX8"/>
<sequence length="310" mass="36657">MSHYLFEKMSYQTFPAKIFITSIDYSSMHWHYDGEFILVLKGTLEIKLEKTEWLFNAGELVFINPKLVHGMKRTNQDNICLIIQLNERFFQESKHGIQQYAFFLNSQQRGLEPKIDIKIYRKILAEIGLISLDKAASDYRLKSKIYELLAELFENAEHEIRQFANGQETDDSEQLLRIIAYVEKNYRHSDIAQAIQKDFGINEKKLYRFLKKTTGQSFRELVQRYRLDQAKYMLSFTDKTILYIIDECGFGSENTFYRLFKMDVGVTPFVFKQQSVHQMATEQVNGYLDFDQSEAVTRLKKLCRRLNDND</sequence>
<dbReference type="Gene3D" id="1.10.10.60">
    <property type="entry name" value="Homeodomain-like"/>
    <property type="match status" value="2"/>
</dbReference>
<organism evidence="5 6">
    <name type="scientific">Latilactobacillus fuchuensis</name>
    <dbReference type="NCBI Taxonomy" id="164393"/>
    <lineage>
        <taxon>Bacteria</taxon>
        <taxon>Bacillati</taxon>
        <taxon>Bacillota</taxon>
        <taxon>Bacilli</taxon>
        <taxon>Lactobacillales</taxon>
        <taxon>Lactobacillaceae</taxon>
        <taxon>Latilactobacillus</taxon>
    </lineage>
</organism>
<dbReference type="Gene3D" id="2.60.120.10">
    <property type="entry name" value="Jelly Rolls"/>
    <property type="match status" value="1"/>
</dbReference>
<protein>
    <submittedName>
        <fullName evidence="5">Transcriptional regulator, AraC family</fullName>
    </submittedName>
</protein>
<dbReference type="SMART" id="SM00342">
    <property type="entry name" value="HTH_ARAC"/>
    <property type="match status" value="1"/>
</dbReference>
<dbReference type="InterPro" id="IPR011051">
    <property type="entry name" value="RmlC_Cupin_sf"/>
</dbReference>
<name>A0A2N9DWX8_9LACO</name>